<evidence type="ECO:0000256" key="2">
    <source>
        <dbReference type="HAMAP-Rule" id="MF_00758"/>
    </source>
</evidence>
<dbReference type="GO" id="GO:0005829">
    <property type="term" value="C:cytosol"/>
    <property type="evidence" value="ECO:0007669"/>
    <property type="project" value="TreeGrafter"/>
</dbReference>
<dbReference type="NCBIfam" id="NF001266">
    <property type="entry name" value="PRK00228.1-1"/>
    <property type="match status" value="1"/>
</dbReference>
<keyword evidence="4" id="KW-1185">Reference proteome</keyword>
<dbReference type="InterPro" id="IPR003774">
    <property type="entry name" value="AlgH-like"/>
</dbReference>
<dbReference type="SUPFAM" id="SSF143456">
    <property type="entry name" value="VC0467-like"/>
    <property type="match status" value="1"/>
</dbReference>
<dbReference type="Gene3D" id="3.40.1740.10">
    <property type="entry name" value="VC0467-like"/>
    <property type="match status" value="1"/>
</dbReference>
<dbReference type="Pfam" id="PF02622">
    <property type="entry name" value="DUF179"/>
    <property type="match status" value="1"/>
</dbReference>
<protein>
    <recommendedName>
        <fullName evidence="2">UPF0301 protein THITH_16005</fullName>
    </recommendedName>
</protein>
<dbReference type="HOGENOM" id="CLU_057596_1_0_6"/>
<dbReference type="KEGG" id="tti:THITH_16005"/>
<dbReference type="EMBL" id="CP007029">
    <property type="protein sequence ID" value="AHE99541.1"/>
    <property type="molecule type" value="Genomic_DNA"/>
</dbReference>
<comment type="similarity">
    <text evidence="1 2">Belongs to the UPF0301 (AlgH) family.</text>
</comment>
<dbReference type="AlphaFoldDB" id="W0DM58"/>
<dbReference type="RefSeq" id="WP_025367633.1">
    <property type="nucleotide sequence ID" value="NZ_CP007029.1"/>
</dbReference>
<name>W0DM58_9GAMM</name>
<evidence type="ECO:0000256" key="1">
    <source>
        <dbReference type="ARBA" id="ARBA00009600"/>
    </source>
</evidence>
<dbReference type="HAMAP" id="MF_00758">
    <property type="entry name" value="UPF0301"/>
    <property type="match status" value="1"/>
</dbReference>
<evidence type="ECO:0000313" key="4">
    <source>
        <dbReference type="Proteomes" id="UP000005289"/>
    </source>
</evidence>
<sequence>MSASISRSNTKGLRDHFLIAMPSLQDGYFAHTVTYLCEHNDEGAMGLVINQPLDLSLHQLLRQVDLEPVAGAPEQPVFRGGPVHPEHGFVLHSSEQSWTGSRPLGSGLTLTTSHDILEAMALGKGPAQALVALGYAGWGPGQLEGELAENAWLVAPVSPAIVFSLAPGDRWAAAARSIGIDMNLISQVTGHA</sequence>
<reference evidence="3 4" key="1">
    <citation type="submission" date="2013-12" db="EMBL/GenBank/DDBJ databases">
        <authorList>
            <consortium name="DOE Joint Genome Institute"/>
            <person name="Muyzer G."/>
            <person name="Huntemann M."/>
            <person name="Han J."/>
            <person name="Chen A."/>
            <person name="Kyrpides N."/>
            <person name="Mavromatis K."/>
            <person name="Markowitz V."/>
            <person name="Palaniappan K."/>
            <person name="Ivanova N."/>
            <person name="Schaumberg A."/>
            <person name="Pati A."/>
            <person name="Liolios K."/>
            <person name="Nordberg H.P."/>
            <person name="Cantor M.N."/>
            <person name="Hua S.X."/>
            <person name="Woyke T."/>
        </authorList>
    </citation>
    <scope>NUCLEOTIDE SEQUENCE [LARGE SCALE GENOMIC DNA]</scope>
    <source>
        <strain evidence="3 4">ARh 1</strain>
    </source>
</reference>
<evidence type="ECO:0000313" key="3">
    <source>
        <dbReference type="EMBL" id="AHE99541.1"/>
    </source>
</evidence>
<dbReference type="Proteomes" id="UP000005289">
    <property type="component" value="Chromosome"/>
</dbReference>
<accession>W0DM58</accession>
<dbReference type="PANTHER" id="PTHR30327">
    <property type="entry name" value="UNCHARACTERIZED PROTEIN YQGE"/>
    <property type="match status" value="1"/>
</dbReference>
<proteinExistence type="inferred from homology"/>
<organism evidence="3 4">
    <name type="scientific">Thioalkalivibrio paradoxus ARh 1</name>
    <dbReference type="NCBI Taxonomy" id="713585"/>
    <lineage>
        <taxon>Bacteria</taxon>
        <taxon>Pseudomonadati</taxon>
        <taxon>Pseudomonadota</taxon>
        <taxon>Gammaproteobacteria</taxon>
        <taxon>Chromatiales</taxon>
        <taxon>Ectothiorhodospiraceae</taxon>
        <taxon>Thioalkalivibrio</taxon>
    </lineage>
</organism>
<dbReference type="STRING" id="713585.THITH_16005"/>
<dbReference type="OrthoDB" id="9807486at2"/>
<dbReference type="PANTHER" id="PTHR30327:SF1">
    <property type="entry name" value="UPF0301 PROTEIN YQGE"/>
    <property type="match status" value="1"/>
</dbReference>
<gene>
    <name evidence="3" type="ORF">THITH_16005</name>
</gene>